<dbReference type="STRING" id="641147.HMPREF9021_00655"/>
<evidence type="ECO:0008006" key="4">
    <source>
        <dbReference type="Google" id="ProtNLM"/>
    </source>
</evidence>
<reference evidence="2 3" key="1">
    <citation type="submission" date="2010-03" db="EMBL/GenBank/DDBJ databases">
        <authorList>
            <consortium name="The Broad Institute Genome Sequencing Platform"/>
            <person name="Ward D."/>
            <person name="Earl A."/>
            <person name="Feldgarden M."/>
            <person name="Gevers D."/>
            <person name="Young S."/>
            <person name="Zeng Q."/>
            <person name="Koehrsen M."/>
            <person name="Alvarado L."/>
            <person name="Berlin A.M."/>
            <person name="Borenstein D."/>
            <person name="Chapman S.B."/>
            <person name="Chen Z."/>
            <person name="Engels R."/>
            <person name="Freedman E."/>
            <person name="Gellesch M."/>
            <person name="Goldberg J."/>
            <person name="Griggs A."/>
            <person name="Gujja S."/>
            <person name="Heilman E.R."/>
            <person name="Heiman D.I."/>
            <person name="Hepburn T.A."/>
            <person name="Howarth C."/>
            <person name="Jen D."/>
            <person name="Larson L."/>
            <person name="Mehta T."/>
            <person name="Park D."/>
            <person name="Pearson M."/>
            <person name="Richards J."/>
            <person name="Roberts A."/>
            <person name="Saif S."/>
            <person name="Shea T.D."/>
            <person name="Shenoy N."/>
            <person name="Sisk P."/>
            <person name="Stolte C."/>
            <person name="Sykes S.N."/>
            <person name="Walk T."/>
            <person name="White J."/>
            <person name="Yandava C."/>
            <person name="Izard J."/>
            <person name="Baranova O.V."/>
            <person name="Blanton J.M."/>
            <person name="Tanner A.C."/>
            <person name="Dewhirst F."/>
            <person name="Haas B."/>
            <person name="Nusbaum C."/>
            <person name="Birren B."/>
        </authorList>
    </citation>
    <scope>NUCLEOTIDE SEQUENCE [LARGE SCALE GENOMIC DNA]</scope>
    <source>
        <strain evidence="2 3">ATCC 29453</strain>
    </source>
</reference>
<evidence type="ECO:0000313" key="3">
    <source>
        <dbReference type="Proteomes" id="UP000017813"/>
    </source>
</evidence>
<name>V9HD96_9NEIS</name>
<dbReference type="EMBL" id="ADCY02000011">
    <property type="protein sequence ID" value="EFG31387.1"/>
    <property type="molecule type" value="Genomic_DNA"/>
</dbReference>
<evidence type="ECO:0000313" key="2">
    <source>
        <dbReference type="EMBL" id="EFG31387.1"/>
    </source>
</evidence>
<keyword evidence="1" id="KW-0812">Transmembrane</keyword>
<dbReference type="RefSeq" id="WP_002641438.1">
    <property type="nucleotide sequence ID" value="NZ_CP019448.1"/>
</dbReference>
<dbReference type="Proteomes" id="UP000017813">
    <property type="component" value="Unassembled WGS sequence"/>
</dbReference>
<dbReference type="OrthoDB" id="8537043at2"/>
<protein>
    <recommendedName>
        <fullName evidence="4">Intracellular septation protein A</fullName>
    </recommendedName>
</protein>
<feature type="transmembrane region" description="Helical" evidence="1">
    <location>
        <begin position="126"/>
        <end position="144"/>
    </location>
</feature>
<keyword evidence="1" id="KW-1133">Transmembrane helix</keyword>
<accession>V9HD96</accession>
<organism evidence="2 3">
    <name type="scientific">Simonsiella muelleri ATCC 29453</name>
    <dbReference type="NCBI Taxonomy" id="641147"/>
    <lineage>
        <taxon>Bacteria</taxon>
        <taxon>Pseudomonadati</taxon>
        <taxon>Pseudomonadota</taxon>
        <taxon>Betaproteobacteria</taxon>
        <taxon>Neisseriales</taxon>
        <taxon>Neisseriaceae</taxon>
        <taxon>Simonsiella</taxon>
    </lineage>
</organism>
<dbReference type="KEGG" id="smur:BWP33_10005"/>
<gene>
    <name evidence="2" type="ORF">HMPREF9021_00655</name>
</gene>
<feature type="transmembrane region" description="Helical" evidence="1">
    <location>
        <begin position="25"/>
        <end position="42"/>
    </location>
</feature>
<keyword evidence="3" id="KW-1185">Reference proteome</keyword>
<proteinExistence type="predicted"/>
<keyword evidence="1" id="KW-0472">Membrane</keyword>
<evidence type="ECO:0000256" key="1">
    <source>
        <dbReference type="SAM" id="Phobius"/>
    </source>
</evidence>
<reference evidence="2 3" key="2">
    <citation type="submission" date="2011-10" db="EMBL/GenBank/DDBJ databases">
        <title>The Genome Sequence of Simonsiella muelleri ATCC 29453.</title>
        <authorList>
            <consortium name="The Broad Institute Genome Sequencing Platform"/>
            <consortium name="The Broad Institute Genome Sequencing Center for Infectious Disease"/>
            <person name="Earl A."/>
            <person name="Ward D."/>
            <person name="Feldgarden M."/>
            <person name="Gevers D."/>
            <person name="Izard J."/>
            <person name="Baranova O.V."/>
            <person name="Blanton J.M."/>
            <person name="Tanner A.C."/>
            <person name="Dewhirst F."/>
            <person name="Young S.K."/>
            <person name="Zeng Q."/>
            <person name="Gargeya S."/>
            <person name="Fitzgerald M."/>
            <person name="Haas B."/>
            <person name="Abouelleil A."/>
            <person name="Alvarado L."/>
            <person name="Arachchi H.M."/>
            <person name="Berlin A."/>
            <person name="Brown A."/>
            <person name="Chapman S.B."/>
            <person name="Chen Z."/>
            <person name="Dunbar C."/>
            <person name="Freedman E."/>
            <person name="Gearin G."/>
            <person name="Goldberg J."/>
            <person name="Griggs A."/>
            <person name="Gujja S."/>
            <person name="Heiman D."/>
            <person name="Howarth C."/>
            <person name="Larson L."/>
            <person name="Lui A."/>
            <person name="MacDonald P.J.P."/>
            <person name="Montmayeur A."/>
            <person name="Murphy C."/>
            <person name="Neiman D."/>
            <person name="Pearson M."/>
            <person name="Priest M."/>
            <person name="Roberts A."/>
            <person name="Saif S."/>
            <person name="Shea T."/>
            <person name="Shenoy N."/>
            <person name="Sisk P."/>
            <person name="Stolte C."/>
            <person name="Sykes S."/>
            <person name="Wortman J."/>
            <person name="Nusbaum C."/>
            <person name="Birren B."/>
        </authorList>
    </citation>
    <scope>NUCLEOTIDE SEQUENCE [LARGE SCALE GENOMIC DNA]</scope>
    <source>
        <strain evidence="2 3">ATCC 29453</strain>
    </source>
</reference>
<dbReference type="HOGENOM" id="CLU_108379_1_0_4"/>
<feature type="transmembrane region" description="Helical" evidence="1">
    <location>
        <begin position="150"/>
        <end position="172"/>
    </location>
</feature>
<feature type="transmembrane region" description="Helical" evidence="1">
    <location>
        <begin position="54"/>
        <end position="70"/>
    </location>
</feature>
<dbReference type="AlphaFoldDB" id="V9HD96"/>
<sequence length="179" mass="20545">MRIVLSVLLGVMSVAYPLIWYFGREWGWFNYLAVAMAVLWGIRATLQRDRAQKMMAMVVAMFFVAVWIFRLPESMYWYPVVVNGLMLLIFGSSLWAKQTLVERLARLQTPDLPPQGIVYTRKVTQIWCVFFIVNGTTAAVLALLGWHNIWAIYTGIVAYVLMGLLGIGEFAYRKLILKV</sequence>
<feature type="transmembrane region" description="Helical" evidence="1">
    <location>
        <begin position="76"/>
        <end position="96"/>
    </location>
</feature>
<dbReference type="eggNOG" id="COG4648">
    <property type="taxonomic scope" value="Bacteria"/>
</dbReference>
<comment type="caution">
    <text evidence="2">The sequence shown here is derived from an EMBL/GenBank/DDBJ whole genome shotgun (WGS) entry which is preliminary data.</text>
</comment>